<feature type="transmembrane region" description="Helical" evidence="7">
    <location>
        <begin position="514"/>
        <end position="533"/>
    </location>
</feature>
<organism evidence="9 10">
    <name type="scientific">Demequina zhanjiangensis</name>
    <dbReference type="NCBI Taxonomy" id="3051659"/>
    <lineage>
        <taxon>Bacteria</taxon>
        <taxon>Bacillati</taxon>
        <taxon>Actinomycetota</taxon>
        <taxon>Actinomycetes</taxon>
        <taxon>Micrococcales</taxon>
        <taxon>Demequinaceae</taxon>
        <taxon>Demequina</taxon>
    </lineage>
</organism>
<gene>
    <name evidence="9" type="ORF">QQX04_07820</name>
</gene>
<feature type="transmembrane region" description="Helical" evidence="7">
    <location>
        <begin position="295"/>
        <end position="319"/>
    </location>
</feature>
<feature type="transmembrane region" description="Helical" evidence="7">
    <location>
        <begin position="626"/>
        <end position="645"/>
    </location>
</feature>
<feature type="transmembrane region" description="Helical" evidence="7">
    <location>
        <begin position="360"/>
        <end position="380"/>
    </location>
</feature>
<evidence type="ECO:0000256" key="4">
    <source>
        <dbReference type="ARBA" id="ARBA00022692"/>
    </source>
</evidence>
<dbReference type="EMBL" id="JAUHPV010000004">
    <property type="protein sequence ID" value="MDN4472899.1"/>
    <property type="molecule type" value="Genomic_DNA"/>
</dbReference>
<dbReference type="PANTHER" id="PTHR33406">
    <property type="entry name" value="MEMBRANE PROTEIN MJ1562-RELATED"/>
    <property type="match status" value="1"/>
</dbReference>
<feature type="transmembrane region" description="Helical" evidence="7">
    <location>
        <begin position="540"/>
        <end position="565"/>
    </location>
</feature>
<keyword evidence="10" id="KW-1185">Reference proteome</keyword>
<keyword evidence="3" id="KW-1003">Cell membrane</keyword>
<evidence type="ECO:0000256" key="5">
    <source>
        <dbReference type="ARBA" id="ARBA00022989"/>
    </source>
</evidence>
<protein>
    <submittedName>
        <fullName evidence="9">MMPL family transporter</fullName>
    </submittedName>
</protein>
<feature type="transmembrane region" description="Helical" evidence="7">
    <location>
        <begin position="577"/>
        <end position="595"/>
    </location>
</feature>
<keyword evidence="4 7" id="KW-0812">Transmembrane</keyword>
<evidence type="ECO:0000256" key="1">
    <source>
        <dbReference type="ARBA" id="ARBA00004651"/>
    </source>
</evidence>
<dbReference type="Proteomes" id="UP001172738">
    <property type="component" value="Unassembled WGS sequence"/>
</dbReference>
<feature type="transmembrane region" description="Helical" evidence="7">
    <location>
        <begin position="220"/>
        <end position="239"/>
    </location>
</feature>
<evidence type="ECO:0000256" key="2">
    <source>
        <dbReference type="ARBA" id="ARBA00010157"/>
    </source>
</evidence>
<feature type="transmembrane region" description="Helical" evidence="7">
    <location>
        <begin position="165"/>
        <end position="183"/>
    </location>
</feature>
<feature type="transmembrane region" description="Helical" evidence="7">
    <location>
        <begin position="190"/>
        <end position="214"/>
    </location>
</feature>
<feature type="domain" description="SSD" evidence="8">
    <location>
        <begin position="226"/>
        <end position="318"/>
    </location>
</feature>
<name>A0ABT8G1T7_9MICO</name>
<accession>A0ABT8G1T7</accession>
<dbReference type="SUPFAM" id="SSF82866">
    <property type="entry name" value="Multidrug efflux transporter AcrB transmembrane domain"/>
    <property type="match status" value="2"/>
</dbReference>
<evidence type="ECO:0000256" key="3">
    <source>
        <dbReference type="ARBA" id="ARBA00022475"/>
    </source>
</evidence>
<dbReference type="PANTHER" id="PTHR33406:SF11">
    <property type="entry name" value="MEMBRANE PROTEIN SCO6666-RELATED"/>
    <property type="match status" value="1"/>
</dbReference>
<comment type="caution">
    <text evidence="9">The sequence shown here is derived from an EMBL/GenBank/DDBJ whole genome shotgun (WGS) entry which is preliminary data.</text>
</comment>
<dbReference type="Gene3D" id="1.20.1640.10">
    <property type="entry name" value="Multidrug efflux transporter AcrB transmembrane domain"/>
    <property type="match status" value="2"/>
</dbReference>
<reference evidence="9" key="1">
    <citation type="submission" date="2023-06" db="EMBL/GenBank/DDBJ databases">
        <title>SYSU T00b26.</title>
        <authorList>
            <person name="Gao L."/>
            <person name="Fang B.-Z."/>
            <person name="Li W.-J."/>
        </authorList>
    </citation>
    <scope>NUCLEOTIDE SEQUENCE</scope>
    <source>
        <strain evidence="9">SYSU T00b26</strain>
    </source>
</reference>
<dbReference type="InterPro" id="IPR000731">
    <property type="entry name" value="SSD"/>
</dbReference>
<dbReference type="PROSITE" id="PS50156">
    <property type="entry name" value="SSD"/>
    <property type="match status" value="1"/>
</dbReference>
<evidence type="ECO:0000313" key="9">
    <source>
        <dbReference type="EMBL" id="MDN4472899.1"/>
    </source>
</evidence>
<feature type="transmembrane region" description="Helical" evidence="7">
    <location>
        <begin position="268"/>
        <end position="289"/>
    </location>
</feature>
<sequence length="725" mass="74809">MSRFARWTARHRIAVVVAWVLLLFGLGGAAGAAGAAFSDVPDMPDSESARAIEMLSTVDGVGGTTGHIVWQADGSSIDDPAVVSQVDAMLDRVAGLEGVTSVVSPYDDPSGAQISAETDTAFATVAVTDGFDMEQVRDVIEASETDTLQIEMGGTALTADPGGQHGAEVIGLIAALILLYAMFRAKRAALLPLLTGVVGVVASILVVVLGAHLFDISEDAITMGALIGLGVGIDYSLFLTHRFRKALASGRSVEDSIAEAVDTSGRSVVFAGITVMIALVGMFLLGMAILTAMAISAAVTVLFTVLAAITLLPALLAMLGTKALSRRQRAELAESGVASMGQPRFATRWVTTVQRAPRRAAVAALLLVGIVAAPLTQMHISRADASADSVGTPTRDYYDLMTPAFGAGIDAQVVVVADITGGGAADAFDQLVAELPALDDVASVQAAPAGMLGDVAIAAVTPTTSAQMQETEDLVNEIRDVLAPEAAAAADIDVLVTGTTAANMDIAEGLLGNLPTYLLAISVLGFLLLAVAFRSFMVPLLGVLTNLLSIGVGIGAAVAVFQFGWGSSIFGVGGGAPIIYMVPVLVAGVVFGLAMDYQVFLVSRMHEEWTRTGDHRRAVRVGGSDTAKVIAAAALIMVSVFASFAFSGDRIVSAIGVALGVAVLLDAFAVRLTLMPALMTLIGERTWSYPGWAERISPHVSVEGAAHDDADEADLEPALVGARQR</sequence>
<dbReference type="InterPro" id="IPR004869">
    <property type="entry name" value="MMPL_dom"/>
</dbReference>
<evidence type="ECO:0000256" key="7">
    <source>
        <dbReference type="SAM" id="Phobius"/>
    </source>
</evidence>
<evidence type="ECO:0000256" key="6">
    <source>
        <dbReference type="ARBA" id="ARBA00023136"/>
    </source>
</evidence>
<dbReference type="Pfam" id="PF03176">
    <property type="entry name" value="MMPL"/>
    <property type="match status" value="2"/>
</dbReference>
<proteinExistence type="inferred from homology"/>
<dbReference type="RefSeq" id="WP_301127904.1">
    <property type="nucleotide sequence ID" value="NZ_JAUHPV010000004.1"/>
</dbReference>
<feature type="transmembrane region" description="Helical" evidence="7">
    <location>
        <begin position="651"/>
        <end position="670"/>
    </location>
</feature>
<evidence type="ECO:0000259" key="8">
    <source>
        <dbReference type="PROSITE" id="PS50156"/>
    </source>
</evidence>
<comment type="subcellular location">
    <subcellularLocation>
        <location evidence="1">Cell membrane</location>
        <topology evidence="1">Multi-pass membrane protein</topology>
    </subcellularLocation>
</comment>
<evidence type="ECO:0000313" key="10">
    <source>
        <dbReference type="Proteomes" id="UP001172738"/>
    </source>
</evidence>
<keyword evidence="6 7" id="KW-0472">Membrane</keyword>
<keyword evidence="5 7" id="KW-1133">Transmembrane helix</keyword>
<dbReference type="InterPro" id="IPR050545">
    <property type="entry name" value="Mycobact_MmpL"/>
</dbReference>
<comment type="similarity">
    <text evidence="2">Belongs to the resistance-nodulation-cell division (RND) (TC 2.A.6) family. MmpL subfamily.</text>
</comment>